<feature type="transmembrane region" description="Helical" evidence="7">
    <location>
        <begin position="245"/>
        <end position="263"/>
    </location>
</feature>
<dbReference type="OrthoDB" id="9799209at2"/>
<dbReference type="AlphaFoldDB" id="A0A0M7B6F7"/>
<dbReference type="GO" id="GO:0005886">
    <property type="term" value="C:plasma membrane"/>
    <property type="evidence" value="ECO:0007669"/>
    <property type="project" value="UniProtKB-SubCell"/>
</dbReference>
<name>A0A0M7B6F7_9RHOB</name>
<dbReference type="InterPro" id="IPR011014">
    <property type="entry name" value="MscS_channel_TM-2"/>
</dbReference>
<evidence type="ECO:0000256" key="6">
    <source>
        <dbReference type="ARBA" id="ARBA00023136"/>
    </source>
</evidence>
<evidence type="ECO:0000313" key="11">
    <source>
        <dbReference type="Proteomes" id="UP000049455"/>
    </source>
</evidence>
<dbReference type="PANTHER" id="PTHR30347:SF1">
    <property type="entry name" value="MECHANOSENSITIVE CHANNEL MSCK"/>
    <property type="match status" value="1"/>
</dbReference>
<organism evidence="10 11">
    <name type="scientific">Jannaschia seosinensis</name>
    <dbReference type="NCBI Taxonomy" id="313367"/>
    <lineage>
        <taxon>Bacteria</taxon>
        <taxon>Pseudomonadati</taxon>
        <taxon>Pseudomonadota</taxon>
        <taxon>Alphaproteobacteria</taxon>
        <taxon>Rhodobacterales</taxon>
        <taxon>Roseobacteraceae</taxon>
        <taxon>Jannaschia</taxon>
    </lineage>
</organism>
<dbReference type="SUPFAM" id="SSF82689">
    <property type="entry name" value="Mechanosensitive channel protein MscS (YggB), C-terminal domain"/>
    <property type="match status" value="1"/>
</dbReference>
<dbReference type="Pfam" id="PF00924">
    <property type="entry name" value="MS_channel_2nd"/>
    <property type="match status" value="1"/>
</dbReference>
<evidence type="ECO:0000256" key="5">
    <source>
        <dbReference type="ARBA" id="ARBA00022989"/>
    </source>
</evidence>
<dbReference type="InterPro" id="IPR049278">
    <property type="entry name" value="MS_channel_C"/>
</dbReference>
<dbReference type="PANTHER" id="PTHR30347">
    <property type="entry name" value="POTASSIUM CHANNEL RELATED"/>
    <property type="match status" value="1"/>
</dbReference>
<keyword evidence="5 7" id="KW-1133">Transmembrane helix</keyword>
<keyword evidence="11" id="KW-1185">Reference proteome</keyword>
<dbReference type="SUPFAM" id="SSF82861">
    <property type="entry name" value="Mechanosensitive channel protein MscS (YggB), transmembrane region"/>
    <property type="match status" value="1"/>
</dbReference>
<keyword evidence="6 7" id="KW-0472">Membrane</keyword>
<evidence type="ECO:0000256" key="1">
    <source>
        <dbReference type="ARBA" id="ARBA00004651"/>
    </source>
</evidence>
<comment type="similarity">
    <text evidence="2">Belongs to the MscS (TC 1.A.23) family.</text>
</comment>
<feature type="transmembrane region" description="Helical" evidence="7">
    <location>
        <begin position="141"/>
        <end position="157"/>
    </location>
</feature>
<dbReference type="InterPro" id="IPR052702">
    <property type="entry name" value="MscS-like_channel"/>
</dbReference>
<dbReference type="InterPro" id="IPR010920">
    <property type="entry name" value="LSM_dom_sf"/>
</dbReference>
<feature type="transmembrane region" description="Helical" evidence="7">
    <location>
        <begin position="36"/>
        <end position="56"/>
    </location>
</feature>
<dbReference type="Pfam" id="PF21082">
    <property type="entry name" value="MS_channel_3rd"/>
    <property type="match status" value="1"/>
</dbReference>
<evidence type="ECO:0000256" key="2">
    <source>
        <dbReference type="ARBA" id="ARBA00008017"/>
    </source>
</evidence>
<feature type="transmembrane region" description="Helical" evidence="7">
    <location>
        <begin position="177"/>
        <end position="199"/>
    </location>
</feature>
<evidence type="ECO:0000259" key="8">
    <source>
        <dbReference type="Pfam" id="PF00924"/>
    </source>
</evidence>
<accession>A0A0M7B6F7</accession>
<dbReference type="GO" id="GO:0008381">
    <property type="term" value="F:mechanosensitive monoatomic ion channel activity"/>
    <property type="evidence" value="ECO:0007669"/>
    <property type="project" value="UniProtKB-ARBA"/>
</dbReference>
<dbReference type="InterPro" id="IPR023408">
    <property type="entry name" value="MscS_beta-dom_sf"/>
</dbReference>
<feature type="domain" description="Mechanosensitive ion channel MscS" evidence="8">
    <location>
        <begin position="266"/>
        <end position="332"/>
    </location>
</feature>
<feature type="domain" description="Mechanosensitive ion channel MscS C-terminal" evidence="9">
    <location>
        <begin position="343"/>
        <end position="423"/>
    </location>
</feature>
<keyword evidence="3" id="KW-1003">Cell membrane</keyword>
<dbReference type="RefSeq" id="WP_055662295.1">
    <property type="nucleotide sequence ID" value="NZ_CYPR01000039.1"/>
</dbReference>
<proteinExistence type="inferred from homology"/>
<sequence>MDEEGPFAIPLEREFLSLWGQVTTYSQDVLRPGWKLWQVLIVIGLMLAAWLLRRWIAARMTAWMRKQTGRPKWQLRLLVIFRNRLGLVLFAAFAWGTWFVMQQATWPSRSYLVGLAATIGTALMVVSFLARLIRNPFLRKIVSWGLWIYVTLFYLGIWSQTRVALDRVAIEFGEFRISILGILSATVVIGVLFFVARFLSATASSRISHNEDLSPSMRVLLVKLMQITLYAGAFFIGLKAVGFDLTGLAVLSGAIGVGLGFGLQKVVSNLVSGVIILLDKSIKPGDVISLGETFGWVTALTSRYVSITTRDGKEFLIPNEDLITGQVVNWSHSNSFVRLDIFFGTAYGDDPHLVRRVAIEAASGTKRVLSSKPPVCHIVGFGDSSVDYILRFWISDPTAGLTNIRGNVYLALWDAFKEHGISIPFPQREVRMLGGAAQIEAQAAE</sequence>
<dbReference type="Gene3D" id="3.30.70.100">
    <property type="match status" value="1"/>
</dbReference>
<keyword evidence="4 7" id="KW-0812">Transmembrane</keyword>
<gene>
    <name evidence="10" type="ORF">JSE7799_00622</name>
</gene>
<reference evidence="10 11" key="1">
    <citation type="submission" date="2015-09" db="EMBL/GenBank/DDBJ databases">
        <authorList>
            <person name="Jackson K.R."/>
            <person name="Lunt B.L."/>
            <person name="Fisher J.N.B."/>
            <person name="Gardner A.V."/>
            <person name="Bailey M.E."/>
            <person name="Deus L.M."/>
            <person name="Earl A.S."/>
            <person name="Gibby P.D."/>
            <person name="Hartmann K.A."/>
            <person name="Liu J.E."/>
            <person name="Manci A.M."/>
            <person name="Nielsen D.A."/>
            <person name="Solomon M.B."/>
            <person name="Breakwell D.P."/>
            <person name="Burnett S.H."/>
            <person name="Grose J.H."/>
        </authorList>
    </citation>
    <scope>NUCLEOTIDE SEQUENCE [LARGE SCALE GENOMIC DNA]</scope>
    <source>
        <strain evidence="10 11">CECT 7799</strain>
    </source>
</reference>
<evidence type="ECO:0000256" key="4">
    <source>
        <dbReference type="ARBA" id="ARBA00022692"/>
    </source>
</evidence>
<evidence type="ECO:0000256" key="7">
    <source>
        <dbReference type="SAM" id="Phobius"/>
    </source>
</evidence>
<dbReference type="SUPFAM" id="SSF50182">
    <property type="entry name" value="Sm-like ribonucleoproteins"/>
    <property type="match status" value="1"/>
</dbReference>
<feature type="transmembrane region" description="Helical" evidence="7">
    <location>
        <begin position="220"/>
        <end position="239"/>
    </location>
</feature>
<evidence type="ECO:0000313" key="10">
    <source>
        <dbReference type="EMBL" id="CUH23241.1"/>
    </source>
</evidence>
<dbReference type="InterPro" id="IPR011066">
    <property type="entry name" value="MscS_channel_C_sf"/>
</dbReference>
<feature type="transmembrane region" description="Helical" evidence="7">
    <location>
        <begin position="110"/>
        <end position="129"/>
    </location>
</feature>
<dbReference type="STRING" id="313367.JSE7799_00622"/>
<dbReference type="EMBL" id="CYPR01000039">
    <property type="protein sequence ID" value="CUH23241.1"/>
    <property type="molecule type" value="Genomic_DNA"/>
</dbReference>
<evidence type="ECO:0000259" key="9">
    <source>
        <dbReference type="Pfam" id="PF21082"/>
    </source>
</evidence>
<protein>
    <submittedName>
        <fullName evidence="10">Putative MscS family protein.1</fullName>
    </submittedName>
</protein>
<comment type="subcellular location">
    <subcellularLocation>
        <location evidence="1">Cell membrane</location>
        <topology evidence="1">Multi-pass membrane protein</topology>
    </subcellularLocation>
</comment>
<dbReference type="Gene3D" id="1.10.287.1260">
    <property type="match status" value="1"/>
</dbReference>
<evidence type="ECO:0000256" key="3">
    <source>
        <dbReference type="ARBA" id="ARBA00022475"/>
    </source>
</evidence>
<dbReference type="Gene3D" id="2.30.30.60">
    <property type="match status" value="1"/>
</dbReference>
<dbReference type="InterPro" id="IPR006685">
    <property type="entry name" value="MscS_channel_2nd"/>
</dbReference>
<dbReference type="Proteomes" id="UP000049455">
    <property type="component" value="Unassembled WGS sequence"/>
</dbReference>
<feature type="transmembrane region" description="Helical" evidence="7">
    <location>
        <begin position="77"/>
        <end position="98"/>
    </location>
</feature>